<sequence>MTDQHRVPPQPGGRATRFPVKRRVVLGTAFAGGAVATAGLLLRPWQSDPAAGTDETGDGRVHMQIVAHPDDDLYFFNPDVAQCIRDGKPMVTVCITCGEGDGRNGPDTEEQDYESYVAARYNGLRAAHADMTLKKPLAEWTREKLKFKAGPTAELATLKSEPRIQLVFLNLWSNAEKPGVKGRRLKQLWEGETDEHETLVPAASPIGKKYGYDRETLLKVLAELLDRYNPVVVRTMDPDPDAQEHDAANPRYADQKGYSDHEDHTPAGLFAWEALRSWWKDGNGDNTVVESYRGYYGRRWPRNLSAKARKDKGRTMNVYAWRDERECGDPNGCGDLNITGKGVGTAYGASTTYRYSGDTGWLRRTGDKRLFAALVRGGRAVQWLEPESGSDETNSFSLVGTDLMLPSLNTCTSGAGVWHTVGVTAAFTEEPGSHTRNLLVRDFTFTGATGQWRSLGNPDADRKGRKRRGVGMPVAVAVGEGRLLVAARNYDRSVSVRHRTASGSWDDWKHLDGPVVQDGLSAVSLKTDTADIFASAADGVVQWHRDGGSWDQSTLDTVVPAGPPTAVALPDSRVLLLVREAETARLFGYVGDGSEDGWKDELDLGGDGGVGSIAALAPKSWSGRVGIAVRNDAGTVSVTVLDTKRDKKPKWRDGGPVIVHMPSLALDGTGRLTAGAIDADGRLHLARQAQPGIGAPENWTVVAR</sequence>
<dbReference type="eggNOG" id="COG2120">
    <property type="taxonomic scope" value="Bacteria"/>
</dbReference>
<name>D3PXX6_STANL</name>
<dbReference type="Proteomes" id="UP000000844">
    <property type="component" value="Chromosome"/>
</dbReference>
<keyword evidence="2" id="KW-0812">Transmembrane</keyword>
<evidence type="ECO:0000256" key="1">
    <source>
        <dbReference type="ARBA" id="ARBA00022833"/>
    </source>
</evidence>
<protein>
    <submittedName>
        <fullName evidence="3">LmbE family protein</fullName>
    </submittedName>
</protein>
<dbReference type="GO" id="GO:0016811">
    <property type="term" value="F:hydrolase activity, acting on carbon-nitrogen (but not peptide) bonds, in linear amides"/>
    <property type="evidence" value="ECO:0007669"/>
    <property type="project" value="TreeGrafter"/>
</dbReference>
<evidence type="ECO:0000313" key="3">
    <source>
        <dbReference type="EMBL" id="ADD45305.1"/>
    </source>
</evidence>
<dbReference type="Pfam" id="PF02585">
    <property type="entry name" value="PIG-L"/>
    <property type="match status" value="1"/>
</dbReference>
<gene>
    <name evidence="3" type="ordered locus">Snas_5675</name>
</gene>
<organism evidence="3 4">
    <name type="scientific">Stackebrandtia nassauensis (strain DSM 44728 / CIP 108903 / NRRL B-16338 / NBRC 102104 / LLR-40K-21)</name>
    <dbReference type="NCBI Taxonomy" id="446470"/>
    <lineage>
        <taxon>Bacteria</taxon>
        <taxon>Bacillati</taxon>
        <taxon>Actinomycetota</taxon>
        <taxon>Actinomycetes</taxon>
        <taxon>Glycomycetales</taxon>
        <taxon>Glycomycetaceae</taxon>
        <taxon>Stackebrandtia</taxon>
    </lineage>
</organism>
<keyword evidence="4" id="KW-1185">Reference proteome</keyword>
<reference evidence="3 4" key="1">
    <citation type="journal article" date="2009" name="Stand. Genomic Sci.">
        <title>Complete genome sequence of Stackebrandtia nassauensis type strain (LLR-40K-21).</title>
        <authorList>
            <person name="Munk C."/>
            <person name="Lapidus A."/>
            <person name="Copeland A."/>
            <person name="Jando M."/>
            <person name="Mayilraj S."/>
            <person name="Glavina Del Rio T."/>
            <person name="Nolan M."/>
            <person name="Chen F."/>
            <person name="Lucas S."/>
            <person name="Tice H."/>
            <person name="Cheng J.F."/>
            <person name="Han C."/>
            <person name="Detter J.C."/>
            <person name="Bruce D."/>
            <person name="Goodwin L."/>
            <person name="Chain P."/>
            <person name="Pitluck S."/>
            <person name="Goker M."/>
            <person name="Ovchinikova G."/>
            <person name="Pati A."/>
            <person name="Ivanova N."/>
            <person name="Mavromatis K."/>
            <person name="Chen A."/>
            <person name="Palaniappan K."/>
            <person name="Land M."/>
            <person name="Hauser L."/>
            <person name="Chang Y.J."/>
            <person name="Jeffries C.D."/>
            <person name="Bristow J."/>
            <person name="Eisen J.A."/>
            <person name="Markowitz V."/>
            <person name="Hugenholtz P."/>
            <person name="Kyrpides N.C."/>
            <person name="Klenk H.P."/>
        </authorList>
    </citation>
    <scope>NUCLEOTIDE SEQUENCE [LARGE SCALE GENOMIC DNA]</scope>
    <source>
        <strain evidence="4">DSM 44728 / CIP 108903 / NRRL B-16338 / NBRC 102104 / LLR-40K-21</strain>
    </source>
</reference>
<dbReference type="InterPro" id="IPR003737">
    <property type="entry name" value="GlcNAc_PI_deacetylase-related"/>
</dbReference>
<dbReference type="SUPFAM" id="SSF89372">
    <property type="entry name" value="Fucose-specific lectin"/>
    <property type="match status" value="2"/>
</dbReference>
<keyword evidence="2" id="KW-1133">Transmembrane helix</keyword>
<dbReference type="RefSeq" id="WP_013020876.1">
    <property type="nucleotide sequence ID" value="NC_013947.1"/>
</dbReference>
<keyword evidence="2" id="KW-0472">Membrane</keyword>
<dbReference type="KEGG" id="sna:Snas_5675"/>
<dbReference type="Gene3D" id="3.40.50.10320">
    <property type="entry name" value="LmbE-like"/>
    <property type="match status" value="1"/>
</dbReference>
<accession>D3PXX6</accession>
<dbReference type="OrthoDB" id="6064917at2"/>
<dbReference type="InterPro" id="IPR006311">
    <property type="entry name" value="TAT_signal"/>
</dbReference>
<dbReference type="Gene3D" id="2.120.10.70">
    <property type="entry name" value="Fucose-specific lectin"/>
    <property type="match status" value="1"/>
</dbReference>
<keyword evidence="1" id="KW-0862">Zinc</keyword>
<dbReference type="HOGENOM" id="CLU_020070_0_0_11"/>
<dbReference type="PROSITE" id="PS51318">
    <property type="entry name" value="TAT"/>
    <property type="match status" value="1"/>
</dbReference>
<feature type="transmembrane region" description="Helical" evidence="2">
    <location>
        <begin position="24"/>
        <end position="42"/>
    </location>
</feature>
<evidence type="ECO:0000313" key="4">
    <source>
        <dbReference type="Proteomes" id="UP000000844"/>
    </source>
</evidence>
<dbReference type="EMBL" id="CP001778">
    <property type="protein sequence ID" value="ADD45305.1"/>
    <property type="molecule type" value="Genomic_DNA"/>
</dbReference>
<proteinExistence type="predicted"/>
<dbReference type="AlphaFoldDB" id="D3PXX6"/>
<dbReference type="SUPFAM" id="SSF102588">
    <property type="entry name" value="LmbE-like"/>
    <property type="match status" value="1"/>
</dbReference>
<dbReference type="InterPro" id="IPR024078">
    <property type="entry name" value="LmbE-like_dom_sf"/>
</dbReference>
<dbReference type="STRING" id="446470.Snas_5675"/>
<dbReference type="GO" id="GO:0016137">
    <property type="term" value="P:glycoside metabolic process"/>
    <property type="evidence" value="ECO:0007669"/>
    <property type="project" value="UniProtKB-ARBA"/>
</dbReference>
<dbReference type="PANTHER" id="PTHR12993">
    <property type="entry name" value="N-ACETYLGLUCOSAMINYL-PHOSPHATIDYLINOSITOL DE-N-ACETYLASE-RELATED"/>
    <property type="match status" value="1"/>
</dbReference>
<dbReference type="PANTHER" id="PTHR12993:SF26">
    <property type="entry name" value="1D-MYO-INOSITOL 2-ACETAMIDO-2-DEOXY-ALPHA-D-GLUCOPYRANOSIDE DEACETYLASE"/>
    <property type="match status" value="1"/>
</dbReference>
<evidence type="ECO:0000256" key="2">
    <source>
        <dbReference type="SAM" id="Phobius"/>
    </source>
</evidence>